<keyword evidence="2 6" id="KW-0479">Metal-binding</keyword>
<reference evidence="8" key="1">
    <citation type="submission" date="2022-03" db="EMBL/GenBank/DDBJ databases">
        <authorList>
            <person name="Sayadi A."/>
        </authorList>
    </citation>
    <scope>NUCLEOTIDE SEQUENCE</scope>
</reference>
<evidence type="ECO:0000313" key="8">
    <source>
        <dbReference type="EMBL" id="CAH2009329.1"/>
    </source>
</evidence>
<dbReference type="Proteomes" id="UP001152888">
    <property type="component" value="Unassembled WGS sequence"/>
</dbReference>
<evidence type="ECO:0000256" key="5">
    <source>
        <dbReference type="PIRSR" id="PIRSR621190-1"/>
    </source>
</evidence>
<dbReference type="SUPFAM" id="SSF55486">
    <property type="entry name" value="Metalloproteases ('zincins'), catalytic domain"/>
    <property type="match status" value="1"/>
</dbReference>
<evidence type="ECO:0000313" key="9">
    <source>
        <dbReference type="Proteomes" id="UP001152888"/>
    </source>
</evidence>
<keyword evidence="1" id="KW-0645">Protease</keyword>
<gene>
    <name evidence="8" type="ORF">ACAOBT_LOCUS30780</name>
</gene>
<dbReference type="GO" id="GO:0030198">
    <property type="term" value="P:extracellular matrix organization"/>
    <property type="evidence" value="ECO:0007669"/>
    <property type="project" value="TreeGrafter"/>
</dbReference>
<proteinExistence type="predicted"/>
<dbReference type="PANTHER" id="PTHR10201">
    <property type="entry name" value="MATRIX METALLOPROTEINASE"/>
    <property type="match status" value="1"/>
</dbReference>
<evidence type="ECO:0000256" key="6">
    <source>
        <dbReference type="PIRSR" id="PIRSR621190-2"/>
    </source>
</evidence>
<dbReference type="PRINTS" id="PR00138">
    <property type="entry name" value="MATRIXIN"/>
</dbReference>
<dbReference type="Pfam" id="PF00413">
    <property type="entry name" value="Peptidase_M10"/>
    <property type="match status" value="1"/>
</dbReference>
<dbReference type="GO" id="GO:0006508">
    <property type="term" value="P:proteolysis"/>
    <property type="evidence" value="ECO:0007669"/>
    <property type="project" value="UniProtKB-KW"/>
</dbReference>
<feature type="binding site" evidence="6">
    <location>
        <position position="9"/>
    </location>
    <ligand>
        <name>Zn(2+)</name>
        <dbReference type="ChEBI" id="CHEBI:29105"/>
        <label>2</label>
        <note>catalytic</note>
    </ligand>
</feature>
<keyword evidence="9" id="KW-1185">Reference proteome</keyword>
<dbReference type="AlphaFoldDB" id="A0A9P0Q3Z6"/>
<protein>
    <recommendedName>
        <fullName evidence="7">Peptidase M10 metallopeptidase domain-containing protein</fullName>
    </recommendedName>
</protein>
<dbReference type="InterPro" id="IPR021190">
    <property type="entry name" value="Pept_M10A"/>
</dbReference>
<evidence type="ECO:0000256" key="3">
    <source>
        <dbReference type="ARBA" id="ARBA00022801"/>
    </source>
</evidence>
<feature type="domain" description="Peptidase M10 metallopeptidase" evidence="7">
    <location>
        <begin position="2"/>
        <end position="47"/>
    </location>
</feature>
<dbReference type="GO" id="GO:0030574">
    <property type="term" value="P:collagen catabolic process"/>
    <property type="evidence" value="ECO:0007669"/>
    <property type="project" value="TreeGrafter"/>
</dbReference>
<keyword evidence="3" id="KW-0378">Hydrolase</keyword>
<dbReference type="GO" id="GO:0008270">
    <property type="term" value="F:zinc ion binding"/>
    <property type="evidence" value="ECO:0007669"/>
    <property type="project" value="InterPro"/>
</dbReference>
<evidence type="ECO:0000256" key="1">
    <source>
        <dbReference type="ARBA" id="ARBA00022670"/>
    </source>
</evidence>
<dbReference type="InterPro" id="IPR001818">
    <property type="entry name" value="Pept_M10_metallopeptidase"/>
</dbReference>
<dbReference type="GO" id="GO:0005615">
    <property type="term" value="C:extracellular space"/>
    <property type="evidence" value="ECO:0007669"/>
    <property type="project" value="TreeGrafter"/>
</dbReference>
<feature type="binding site" evidence="6">
    <location>
        <position position="5"/>
    </location>
    <ligand>
        <name>Zn(2+)</name>
        <dbReference type="ChEBI" id="CHEBI:29105"/>
        <label>2</label>
        <note>catalytic</note>
    </ligand>
</feature>
<dbReference type="GO" id="GO:0004222">
    <property type="term" value="F:metalloendopeptidase activity"/>
    <property type="evidence" value="ECO:0007669"/>
    <property type="project" value="InterPro"/>
</dbReference>
<dbReference type="InterPro" id="IPR024079">
    <property type="entry name" value="MetalloPept_cat_dom_sf"/>
</dbReference>
<dbReference type="PANTHER" id="PTHR10201:SF294">
    <property type="entry name" value="MATRIX METALLOPROTEINASE 16"/>
    <property type="match status" value="1"/>
</dbReference>
<evidence type="ECO:0000259" key="7">
    <source>
        <dbReference type="Pfam" id="PF00413"/>
    </source>
</evidence>
<dbReference type="OrthoDB" id="7550572at2759"/>
<comment type="caution">
    <text evidence="8">The sequence shown here is derived from an EMBL/GenBank/DDBJ whole genome shotgun (WGS) entry which is preliminary data.</text>
</comment>
<comment type="cofactor">
    <cofactor evidence="6">
        <name>Zn(2+)</name>
        <dbReference type="ChEBI" id="CHEBI:29105"/>
    </cofactor>
    <text evidence="6">Binds 2 Zn(2+) ions per subunit.</text>
</comment>
<organism evidence="8 9">
    <name type="scientific">Acanthoscelides obtectus</name>
    <name type="common">Bean weevil</name>
    <name type="synonym">Bruchus obtectus</name>
    <dbReference type="NCBI Taxonomy" id="200917"/>
    <lineage>
        <taxon>Eukaryota</taxon>
        <taxon>Metazoa</taxon>
        <taxon>Ecdysozoa</taxon>
        <taxon>Arthropoda</taxon>
        <taxon>Hexapoda</taxon>
        <taxon>Insecta</taxon>
        <taxon>Pterygota</taxon>
        <taxon>Neoptera</taxon>
        <taxon>Endopterygota</taxon>
        <taxon>Coleoptera</taxon>
        <taxon>Polyphaga</taxon>
        <taxon>Cucujiformia</taxon>
        <taxon>Chrysomeloidea</taxon>
        <taxon>Chrysomelidae</taxon>
        <taxon>Bruchinae</taxon>
        <taxon>Bruchini</taxon>
        <taxon>Acanthoscelides</taxon>
    </lineage>
</organism>
<evidence type="ECO:0000256" key="2">
    <source>
        <dbReference type="ARBA" id="ARBA00022723"/>
    </source>
</evidence>
<dbReference type="Gene3D" id="3.40.390.10">
    <property type="entry name" value="Collagenase (Catalytic Domain)"/>
    <property type="match status" value="1"/>
</dbReference>
<sequence length="67" mass="7500">MVVAHEIGHALGISNSATPDAIMYEMYQQKICALHVDDINAVQYLYGRKNKYVPIPNCQGRVPLVIK</sequence>
<dbReference type="EMBL" id="CAKOFQ010007872">
    <property type="protein sequence ID" value="CAH2009329.1"/>
    <property type="molecule type" value="Genomic_DNA"/>
</dbReference>
<feature type="binding site" evidence="6">
    <location>
        <position position="23"/>
    </location>
    <ligand>
        <name>Zn(2+)</name>
        <dbReference type="ChEBI" id="CHEBI:29105"/>
        <label>2</label>
        <note>catalytic</note>
    </ligand>
</feature>
<name>A0A9P0Q3Z6_ACAOB</name>
<feature type="active site" evidence="5">
    <location>
        <position position="6"/>
    </location>
</feature>
<accession>A0A9P0Q3Z6</accession>
<keyword evidence="4 6" id="KW-0862">Zinc</keyword>
<dbReference type="GO" id="GO:0031012">
    <property type="term" value="C:extracellular matrix"/>
    <property type="evidence" value="ECO:0007669"/>
    <property type="project" value="InterPro"/>
</dbReference>
<evidence type="ECO:0000256" key="4">
    <source>
        <dbReference type="ARBA" id="ARBA00022833"/>
    </source>
</evidence>